<dbReference type="InterPro" id="IPR027417">
    <property type="entry name" value="P-loop_NTPase"/>
</dbReference>
<protein>
    <submittedName>
        <fullName evidence="1">Cellulose synthase operon protein YhjQ</fullName>
    </submittedName>
</protein>
<dbReference type="RefSeq" id="WP_230507248.1">
    <property type="nucleotide sequence ID" value="NZ_JAJITD010000001.1"/>
</dbReference>
<proteinExistence type="predicted"/>
<reference evidence="1 2" key="1">
    <citation type="submission" date="2021-11" db="EMBL/GenBank/DDBJ databases">
        <authorList>
            <person name="Oh E.-T."/>
            <person name="Kim S.-B."/>
        </authorList>
    </citation>
    <scope>NUCLEOTIDE SEQUENCE [LARGE SCALE GENOMIC DNA]</scope>
    <source>
        <strain evidence="1 2">MMS20-SJTR3</strain>
    </source>
</reference>
<name>A0ABS8JM95_9BURK</name>
<dbReference type="InterPro" id="IPR017746">
    <property type="entry name" value="Cellulose_synthase_operon_BcsQ"/>
</dbReference>
<dbReference type="InterPro" id="IPR050678">
    <property type="entry name" value="DNA_Partitioning_ATPase"/>
</dbReference>
<dbReference type="Pfam" id="PF06564">
    <property type="entry name" value="CBP_BcsQ"/>
    <property type="match status" value="1"/>
</dbReference>
<dbReference type="NCBIfam" id="TIGR03371">
    <property type="entry name" value="cellulose_yhjQ"/>
    <property type="match status" value="1"/>
</dbReference>
<sequence length="273" mass="28885">MKAIALVSTAGGTGRTTLTAALAVLLARRGRQVVALDFDPQNLLGAQLGIDALPTTGLAQALLDAGTAWHASTWRNADGVLFVPYGQVSVADSTHCDARLAAEPRWLGDALAELDLPEDGVVLLDTARYPSQQAEHALRCADLALCVTPPEPVACTTLVARLAALRAACANLRIVVNRLHPARDMQRDVLAMLGAALGDGLPLAQRVHLDVAMPESFARGTWLFDDAPHSQASHDLQGLANWLDAWLEASLDARHDAPLAGPAMAPRREDPSS</sequence>
<evidence type="ECO:0000313" key="2">
    <source>
        <dbReference type="Proteomes" id="UP001431019"/>
    </source>
</evidence>
<dbReference type="Gene3D" id="3.40.50.300">
    <property type="entry name" value="P-loop containing nucleotide triphosphate hydrolases"/>
    <property type="match status" value="1"/>
</dbReference>
<keyword evidence="2" id="KW-1185">Reference proteome</keyword>
<dbReference type="PANTHER" id="PTHR13696">
    <property type="entry name" value="P-LOOP CONTAINING NUCLEOSIDE TRIPHOSPHATE HYDROLASE"/>
    <property type="match status" value="1"/>
</dbReference>
<comment type="caution">
    <text evidence="1">The sequence shown here is derived from an EMBL/GenBank/DDBJ whole genome shotgun (WGS) entry which is preliminary data.</text>
</comment>
<dbReference type="PANTHER" id="PTHR13696:SF52">
    <property type="entry name" value="PARA FAMILY PROTEIN CT_582"/>
    <property type="match status" value="1"/>
</dbReference>
<gene>
    <name evidence="1" type="primary">yhjQ</name>
    <name evidence="1" type="ORF">LJ656_00385</name>
</gene>
<dbReference type="Proteomes" id="UP001431019">
    <property type="component" value="Unassembled WGS sequence"/>
</dbReference>
<dbReference type="EMBL" id="JAJITD010000001">
    <property type="protein sequence ID" value="MCC8391030.1"/>
    <property type="molecule type" value="Genomic_DNA"/>
</dbReference>
<evidence type="ECO:0000313" key="1">
    <source>
        <dbReference type="EMBL" id="MCC8391030.1"/>
    </source>
</evidence>
<accession>A0ABS8JM95</accession>
<organism evidence="1 2">
    <name type="scientific">Paraburkholderia sejongensis</name>
    <dbReference type="NCBI Taxonomy" id="2886946"/>
    <lineage>
        <taxon>Bacteria</taxon>
        <taxon>Pseudomonadati</taxon>
        <taxon>Pseudomonadota</taxon>
        <taxon>Betaproteobacteria</taxon>
        <taxon>Burkholderiales</taxon>
        <taxon>Burkholderiaceae</taxon>
        <taxon>Paraburkholderia</taxon>
    </lineage>
</organism>
<dbReference type="SUPFAM" id="SSF52540">
    <property type="entry name" value="P-loop containing nucleoside triphosphate hydrolases"/>
    <property type="match status" value="1"/>
</dbReference>